<evidence type="ECO:0008006" key="3">
    <source>
        <dbReference type="Google" id="ProtNLM"/>
    </source>
</evidence>
<keyword evidence="2" id="KW-1185">Reference proteome</keyword>
<feature type="non-terminal residue" evidence="1">
    <location>
        <position position="1"/>
    </location>
</feature>
<gene>
    <name evidence="1" type="ORF">EGW08_011982</name>
</gene>
<accession>A0A3S1BCD5</accession>
<organism evidence="1 2">
    <name type="scientific">Elysia chlorotica</name>
    <name type="common">Eastern emerald elysia</name>
    <name type="synonym">Sea slug</name>
    <dbReference type="NCBI Taxonomy" id="188477"/>
    <lineage>
        <taxon>Eukaryota</taxon>
        <taxon>Metazoa</taxon>
        <taxon>Spiralia</taxon>
        <taxon>Lophotrochozoa</taxon>
        <taxon>Mollusca</taxon>
        <taxon>Gastropoda</taxon>
        <taxon>Heterobranchia</taxon>
        <taxon>Euthyneura</taxon>
        <taxon>Panpulmonata</taxon>
        <taxon>Sacoglossa</taxon>
        <taxon>Placobranchoidea</taxon>
        <taxon>Plakobranchidae</taxon>
        <taxon>Elysia</taxon>
    </lineage>
</organism>
<dbReference type="InterPro" id="IPR009030">
    <property type="entry name" value="Growth_fac_rcpt_cys_sf"/>
</dbReference>
<dbReference type="PANTHER" id="PTHR47236:SF4">
    <property type="entry name" value="GENE 9195-RELATED"/>
    <property type="match status" value="1"/>
</dbReference>
<protein>
    <recommendedName>
        <fullName evidence="3">Tyrosine-protein kinase ephrin type A/B receptor-like domain-containing protein</fullName>
    </recommendedName>
</protein>
<feature type="non-terminal residue" evidence="1">
    <location>
        <position position="593"/>
    </location>
</feature>
<dbReference type="OrthoDB" id="439917at2759"/>
<name>A0A3S1BCD5_ELYCH</name>
<dbReference type="Proteomes" id="UP000271974">
    <property type="component" value="Unassembled WGS sequence"/>
</dbReference>
<dbReference type="PANTHER" id="PTHR47236">
    <property type="entry name" value="GENE, 32742-RELATED-RELATED"/>
    <property type="match status" value="1"/>
</dbReference>
<dbReference type="STRING" id="188477.A0A3S1BCD5"/>
<evidence type="ECO:0000313" key="1">
    <source>
        <dbReference type="EMBL" id="RUS80253.1"/>
    </source>
</evidence>
<comment type="caution">
    <text evidence="1">The sequence shown here is derived from an EMBL/GenBank/DDBJ whole genome shotgun (WGS) entry which is preliminary data.</text>
</comment>
<dbReference type="SUPFAM" id="SSF57184">
    <property type="entry name" value="Growth factor receptor domain"/>
    <property type="match status" value="2"/>
</dbReference>
<dbReference type="AlphaFoldDB" id="A0A3S1BCD5"/>
<sequence>SSVTDCLPCPSRKYCPQGSSTDGLDCPAGFFCTATQESGFQNACPIGTFSSNMGLENGTECEPCPAGFYCPAGSQAEPTVAPVSCPPGSYNPLPMTGHPTNCIKCDPGFACPQYNQTASVMPCKEGHYCPEGTLQDDQFPCLPGTYTGATNLTSSNECDPCPERFYCDFGTGVTISPPQPCGLGHYCPLMTPAVDRYPCEPGTFTSRSDLKMQSECSICTQGYYCIGGQAAETDVCPPGYYCPNGTAHWSDYGCPNGTYNPTYGMWEEGQCLNCTQGHYCEFAVTVPQDCPVGTYMPYGVDGSNNLIGEPAEGSESCLECPGGSYCTAQTIFPYDCNIGFYSEPGQYECLVCKAGYYCDNATTSEDDMLNNKKCTAGKFCTDGLSDLSQATDCTIGKYCPEATPEELLCPVGTKRETVGAAAVTDCAPCDAGYYCVEGSTDETGPCSKGFYCPTNFANPYAATPATIGSYGAEQEPCPAGTYMDEIAAPNLTSCKTCPTGYYCPQASVNPTDCPQGSYCPIQSGVPTPCPAGRYGNRTHLETLTDCNLCDPGYYCDTQGLLLPRAQCDPGYLCYSGAVTSGPIDGITGELCPA</sequence>
<reference evidence="1 2" key="1">
    <citation type="submission" date="2019-01" db="EMBL/GenBank/DDBJ databases">
        <title>A draft genome assembly of the solar-powered sea slug Elysia chlorotica.</title>
        <authorList>
            <person name="Cai H."/>
            <person name="Li Q."/>
            <person name="Fang X."/>
            <person name="Li J."/>
            <person name="Curtis N.E."/>
            <person name="Altenburger A."/>
            <person name="Shibata T."/>
            <person name="Feng M."/>
            <person name="Maeda T."/>
            <person name="Schwartz J.A."/>
            <person name="Shigenobu S."/>
            <person name="Lundholm N."/>
            <person name="Nishiyama T."/>
            <person name="Yang H."/>
            <person name="Hasebe M."/>
            <person name="Li S."/>
            <person name="Pierce S.K."/>
            <person name="Wang J."/>
        </authorList>
    </citation>
    <scope>NUCLEOTIDE SEQUENCE [LARGE SCALE GENOMIC DNA]</scope>
    <source>
        <strain evidence="1">EC2010</strain>
        <tissue evidence="1">Whole organism of an adult</tissue>
    </source>
</reference>
<dbReference type="Gene3D" id="2.10.50.10">
    <property type="entry name" value="Tumor Necrosis Factor Receptor, subunit A, domain 2"/>
    <property type="match status" value="1"/>
</dbReference>
<dbReference type="EMBL" id="RQTK01000402">
    <property type="protein sequence ID" value="RUS80253.1"/>
    <property type="molecule type" value="Genomic_DNA"/>
</dbReference>
<dbReference type="SMART" id="SM01411">
    <property type="entry name" value="Ephrin_rec_like"/>
    <property type="match status" value="10"/>
</dbReference>
<proteinExistence type="predicted"/>
<evidence type="ECO:0000313" key="2">
    <source>
        <dbReference type="Proteomes" id="UP000271974"/>
    </source>
</evidence>